<comment type="similarity">
    <text evidence="1 5">Belongs to the glycosyl hydrolase 5 (cellulase A) family.</text>
</comment>
<dbReference type="RefSeq" id="XP_037142161.1">
    <property type="nucleotide sequence ID" value="XM_037286266.1"/>
</dbReference>
<keyword evidence="8" id="KW-1185">Reference proteome</keyword>
<gene>
    <name evidence="7" type="ORF">HG535_0A03720</name>
</gene>
<dbReference type="KEGG" id="zmk:HG535_0A03720"/>
<dbReference type="Gene3D" id="3.20.20.80">
    <property type="entry name" value="Glycosidases"/>
    <property type="match status" value="1"/>
</dbReference>
<dbReference type="PANTHER" id="PTHR31297">
    <property type="entry name" value="GLUCAN ENDO-1,6-BETA-GLUCOSIDASE B"/>
    <property type="match status" value="1"/>
</dbReference>
<accession>A0A7H9AW44</accession>
<protein>
    <recommendedName>
        <fullName evidence="6">Glycoside hydrolase family 5 domain-containing protein</fullName>
    </recommendedName>
</protein>
<dbReference type="OrthoDB" id="1887033at2759"/>
<dbReference type="Pfam" id="PF00150">
    <property type="entry name" value="Cellulase"/>
    <property type="match status" value="1"/>
</dbReference>
<name>A0A7H9AW44_ZYGMR</name>
<dbReference type="GeneID" id="59234069"/>
<evidence type="ECO:0000256" key="1">
    <source>
        <dbReference type="ARBA" id="ARBA00005641"/>
    </source>
</evidence>
<evidence type="ECO:0000313" key="8">
    <source>
        <dbReference type="Proteomes" id="UP000509704"/>
    </source>
</evidence>
<dbReference type="AlphaFoldDB" id="A0A7H9AW44"/>
<evidence type="ECO:0000256" key="5">
    <source>
        <dbReference type="RuleBase" id="RU361153"/>
    </source>
</evidence>
<dbReference type="InterPro" id="IPR050386">
    <property type="entry name" value="Glycosyl_hydrolase_5"/>
</dbReference>
<evidence type="ECO:0000256" key="3">
    <source>
        <dbReference type="ARBA" id="ARBA00023295"/>
    </source>
</evidence>
<evidence type="ECO:0000259" key="6">
    <source>
        <dbReference type="Pfam" id="PF00150"/>
    </source>
</evidence>
<reference evidence="7 8" key="1">
    <citation type="submission" date="2020-07" db="EMBL/GenBank/DDBJ databases">
        <title>The yeast mating-type switching endonuclease HO is a domesticated member of an unorthodox homing genetic element family.</title>
        <authorList>
            <person name="Coughlan A.Y."/>
            <person name="Lombardi L."/>
            <person name="Braun-Galleani S."/>
            <person name="Martos A.R."/>
            <person name="Galeote V."/>
            <person name="Bigey F."/>
            <person name="Dequin S."/>
            <person name="Byrne K.P."/>
            <person name="Wolfe K.H."/>
        </authorList>
    </citation>
    <scope>NUCLEOTIDE SEQUENCE [LARGE SCALE GENOMIC DNA]</scope>
    <source>
        <strain evidence="7 8">NRRL Y-6702</strain>
    </source>
</reference>
<dbReference type="InterPro" id="IPR001547">
    <property type="entry name" value="Glyco_hydro_5"/>
</dbReference>
<proteinExistence type="inferred from homology"/>
<dbReference type="EMBL" id="CP058604">
    <property type="protein sequence ID" value="QLG70433.1"/>
    <property type="molecule type" value="Genomic_DNA"/>
</dbReference>
<organism evidence="7 8">
    <name type="scientific">Zygotorulaspora mrakii</name>
    <name type="common">Zygosaccharomyces mrakii</name>
    <dbReference type="NCBI Taxonomy" id="42260"/>
    <lineage>
        <taxon>Eukaryota</taxon>
        <taxon>Fungi</taxon>
        <taxon>Dikarya</taxon>
        <taxon>Ascomycota</taxon>
        <taxon>Saccharomycotina</taxon>
        <taxon>Saccharomycetes</taxon>
        <taxon>Saccharomycetales</taxon>
        <taxon>Saccharomycetaceae</taxon>
        <taxon>Zygotorulaspora</taxon>
    </lineage>
</organism>
<keyword evidence="4" id="KW-0961">Cell wall biogenesis/degradation</keyword>
<dbReference type="GO" id="GO:0009986">
    <property type="term" value="C:cell surface"/>
    <property type="evidence" value="ECO:0007669"/>
    <property type="project" value="TreeGrafter"/>
</dbReference>
<keyword evidence="2 5" id="KW-0378">Hydrolase</keyword>
<dbReference type="GO" id="GO:0009251">
    <property type="term" value="P:glucan catabolic process"/>
    <property type="evidence" value="ECO:0007669"/>
    <property type="project" value="TreeGrafter"/>
</dbReference>
<dbReference type="GO" id="GO:0071555">
    <property type="term" value="P:cell wall organization"/>
    <property type="evidence" value="ECO:0007669"/>
    <property type="project" value="UniProtKB-KW"/>
</dbReference>
<dbReference type="GO" id="GO:0046557">
    <property type="term" value="F:glucan endo-1,6-beta-glucosidase activity"/>
    <property type="evidence" value="ECO:0007669"/>
    <property type="project" value="TreeGrafter"/>
</dbReference>
<evidence type="ECO:0000256" key="2">
    <source>
        <dbReference type="ARBA" id="ARBA00022801"/>
    </source>
</evidence>
<feature type="domain" description="Glycoside hydrolase family 5" evidence="6">
    <location>
        <begin position="91"/>
        <end position="372"/>
    </location>
</feature>
<dbReference type="SUPFAM" id="SSF51445">
    <property type="entry name" value="(Trans)glycosidases"/>
    <property type="match status" value="1"/>
</dbReference>
<keyword evidence="3 5" id="KW-0326">Glycosidase</keyword>
<dbReference type="GO" id="GO:0005737">
    <property type="term" value="C:cytoplasm"/>
    <property type="evidence" value="ECO:0007669"/>
    <property type="project" value="UniProtKB-ARBA"/>
</dbReference>
<dbReference type="Proteomes" id="UP000509704">
    <property type="component" value="Chromosome 1"/>
</dbReference>
<dbReference type="PANTHER" id="PTHR31297:SF43">
    <property type="entry name" value="GLUCAN 1,3-BETA-GLUCOSIDASE 3"/>
    <property type="match status" value="1"/>
</dbReference>
<evidence type="ECO:0000313" key="7">
    <source>
        <dbReference type="EMBL" id="QLG70433.1"/>
    </source>
</evidence>
<dbReference type="FunFam" id="3.20.20.80:FF:000100">
    <property type="entry name" value="Glycoside hydrolase superfamily"/>
    <property type="match status" value="1"/>
</dbReference>
<evidence type="ECO:0000256" key="4">
    <source>
        <dbReference type="ARBA" id="ARBA00023316"/>
    </source>
</evidence>
<dbReference type="GO" id="GO:0005576">
    <property type="term" value="C:extracellular region"/>
    <property type="evidence" value="ECO:0007669"/>
    <property type="project" value="TreeGrafter"/>
</dbReference>
<sequence>MFHKIKQKFESAKEHHGGNSQTNFGISIPTAGDISKREIYRNRYNHGVNLGSCFVNESWIYDTIFEKGGDNEYDAVSRQVKETSVDEAAENLSRHYKEYISKIDWKWLKEEAGITALRVPVGYWHVGNGKFVKSLAFESLQNVYAKAKPWDAFKDLIKKAEENDIGILVDIHGLPGGANTDSHSGESVKTASFFGSRSYVDIMVNEVIPFIVTDVCQGNENIIGLQIVNEAAFDNDAKKQKKYYSRAVKSVKSIDESLPVVISDGWWPQQWSDWLEKEKLDTSVVIDSHVYRCFSDDDKSKNADSICKDIPNSINFPRDKADYVVGEFSCVLDGETWSKTKETRDECVKKFGNSEIKQFSQVASWGWFFWTLQFKYGDGGEWGLKPMTEKGAIPKRPKDASIPPDENKIKDIIKEHNDYWKDKGGDKMEHWRFEDAIRCAIADIEAFHKFDGSRLGRWHAWSEQRKLQHIQEKGESDYIWEWKQGYQRALDEFNGYHY</sequence>
<dbReference type="InterPro" id="IPR017853">
    <property type="entry name" value="GH"/>
</dbReference>